<feature type="transmembrane region" description="Helical" evidence="5">
    <location>
        <begin position="72"/>
        <end position="93"/>
    </location>
</feature>
<gene>
    <name evidence="7" type="ordered locus">Plabr_4668</name>
</gene>
<dbReference type="GO" id="GO:0020037">
    <property type="term" value="F:heme binding"/>
    <property type="evidence" value="ECO:0007669"/>
    <property type="project" value="InterPro"/>
</dbReference>
<reference evidence="8" key="1">
    <citation type="submission" date="2011-02" db="EMBL/GenBank/DDBJ databases">
        <title>The complete genome of Planctomyces brasiliensis DSM 5305.</title>
        <authorList>
            <person name="Lucas S."/>
            <person name="Copeland A."/>
            <person name="Lapidus A."/>
            <person name="Bruce D."/>
            <person name="Goodwin L."/>
            <person name="Pitluck S."/>
            <person name="Kyrpides N."/>
            <person name="Mavromatis K."/>
            <person name="Pagani I."/>
            <person name="Ivanova N."/>
            <person name="Ovchinnikova G."/>
            <person name="Lu M."/>
            <person name="Detter J.C."/>
            <person name="Han C."/>
            <person name="Land M."/>
            <person name="Hauser L."/>
            <person name="Markowitz V."/>
            <person name="Cheng J.-F."/>
            <person name="Hugenholtz P."/>
            <person name="Woyke T."/>
            <person name="Wu D."/>
            <person name="Tindall B."/>
            <person name="Pomrenke H.G."/>
            <person name="Brambilla E."/>
            <person name="Klenk H.-P."/>
            <person name="Eisen J.A."/>
        </authorList>
    </citation>
    <scope>NUCLEOTIDE SEQUENCE [LARGE SCALE GENOMIC DNA]</scope>
    <source>
        <strain evidence="8">ATCC 49424 / DSM 5305 / JCM 21570 / NBRC 103401 / IFAM 1448</strain>
    </source>
</reference>
<keyword evidence="1 4" id="KW-0349">Heme</keyword>
<proteinExistence type="predicted"/>
<keyword evidence="2 4" id="KW-0479">Metal-binding</keyword>
<dbReference type="Pfam" id="PF13442">
    <property type="entry name" value="Cytochrome_CBB3"/>
    <property type="match status" value="1"/>
</dbReference>
<dbReference type="eggNOG" id="COG2010">
    <property type="taxonomic scope" value="Bacteria"/>
</dbReference>
<feature type="transmembrane region" description="Helical" evidence="5">
    <location>
        <begin position="114"/>
        <end position="137"/>
    </location>
</feature>
<feature type="domain" description="Cytochrome c" evidence="6">
    <location>
        <begin position="329"/>
        <end position="426"/>
    </location>
</feature>
<dbReference type="HOGENOM" id="CLU_606745_0_0_0"/>
<dbReference type="STRING" id="756272.Plabr_4668"/>
<keyword evidence="5" id="KW-0812">Transmembrane</keyword>
<dbReference type="InterPro" id="IPR036909">
    <property type="entry name" value="Cyt_c-like_dom_sf"/>
</dbReference>
<evidence type="ECO:0000256" key="5">
    <source>
        <dbReference type="SAM" id="Phobius"/>
    </source>
</evidence>
<dbReference type="PROSITE" id="PS51007">
    <property type="entry name" value="CYTC"/>
    <property type="match status" value="1"/>
</dbReference>
<sequence>MSTVVDSEAVSPDGQPTSKETLAGYVAEFSGPEALMQAARRTRDAGFKEFDCYVPYPIHGLDDAMGVKPTRLPFIVLGCAFVGLCTAILLQWFTNAYDYKFIISGKPFFSIPSSMPVTFELTVLFSAFGALLGMLALNELPKFYNRLFLMDPFQKVTTNGFFLGIEAKDPKFTPADTKAFLENVGAKQIVDCMEPHADESLPQILIPAAVLLLVVGLIPLVIVARMRAMPSNLPRIELVQDMDFQPKLKTQKLSEMFVDSRGMRPILPGTLARGDLQEDAAFFEGLQQDQADDVDRAMLLPNAKNPDGTTVNLANMPWVEEIPVDVDDALMARGQERYNIYCAVCHGRTGKGDGLVTLRAMELQRGSPGVGTWINPIALYNPAIVNQPVGQLYNTITHGVRKMPGYASQIPPKDRWAIVLYLRALQRAGSGEIQDVPESERQKLAAQAGIN</sequence>
<dbReference type="SUPFAM" id="SSF46626">
    <property type="entry name" value="Cytochrome c"/>
    <property type="match status" value="1"/>
</dbReference>
<accession>F0SPD1</accession>
<dbReference type="GO" id="GO:0046872">
    <property type="term" value="F:metal ion binding"/>
    <property type="evidence" value="ECO:0007669"/>
    <property type="project" value="UniProtKB-KW"/>
</dbReference>
<keyword evidence="8" id="KW-1185">Reference proteome</keyword>
<evidence type="ECO:0000259" key="6">
    <source>
        <dbReference type="PROSITE" id="PS51007"/>
    </source>
</evidence>
<dbReference type="Proteomes" id="UP000006860">
    <property type="component" value="Chromosome"/>
</dbReference>
<keyword evidence="3 4" id="KW-0408">Iron</keyword>
<evidence type="ECO:0000313" key="8">
    <source>
        <dbReference type="Proteomes" id="UP000006860"/>
    </source>
</evidence>
<dbReference type="Pfam" id="PF11821">
    <property type="entry name" value="ActD"/>
    <property type="match status" value="1"/>
</dbReference>
<dbReference type="PANTHER" id="PTHR40394">
    <property type="entry name" value="LIPOPROTEIN-RELATED"/>
    <property type="match status" value="1"/>
</dbReference>
<dbReference type="InterPro" id="IPR021776">
    <property type="entry name" value="ActD"/>
</dbReference>
<dbReference type="RefSeq" id="WP_013630943.1">
    <property type="nucleotide sequence ID" value="NC_015174.1"/>
</dbReference>
<evidence type="ECO:0000256" key="3">
    <source>
        <dbReference type="ARBA" id="ARBA00023004"/>
    </source>
</evidence>
<name>F0SPD1_RUBBR</name>
<dbReference type="OrthoDB" id="9773456at2"/>
<protein>
    <recommendedName>
        <fullName evidence="6">Cytochrome c domain-containing protein</fullName>
    </recommendedName>
</protein>
<evidence type="ECO:0000256" key="2">
    <source>
        <dbReference type="ARBA" id="ARBA00022723"/>
    </source>
</evidence>
<evidence type="ECO:0000256" key="4">
    <source>
        <dbReference type="PROSITE-ProRule" id="PRU00433"/>
    </source>
</evidence>
<dbReference type="EMBL" id="CP002546">
    <property type="protein sequence ID" value="ADY62239.1"/>
    <property type="molecule type" value="Genomic_DNA"/>
</dbReference>
<dbReference type="AlphaFoldDB" id="F0SPD1"/>
<keyword evidence="5" id="KW-0472">Membrane</keyword>
<evidence type="ECO:0000313" key="7">
    <source>
        <dbReference type="EMBL" id="ADY62239.1"/>
    </source>
</evidence>
<feature type="transmembrane region" description="Helical" evidence="5">
    <location>
        <begin position="204"/>
        <end position="224"/>
    </location>
</feature>
<dbReference type="GO" id="GO:0009055">
    <property type="term" value="F:electron transfer activity"/>
    <property type="evidence" value="ECO:0007669"/>
    <property type="project" value="InterPro"/>
</dbReference>
<dbReference type="PANTHER" id="PTHR40394:SF2">
    <property type="entry name" value="QUINOL:CYTOCHROME C OXIDOREDUCTASE MEMBRANE PROTEIN"/>
    <property type="match status" value="1"/>
</dbReference>
<dbReference type="Gene3D" id="1.10.760.10">
    <property type="entry name" value="Cytochrome c-like domain"/>
    <property type="match status" value="1"/>
</dbReference>
<dbReference type="KEGG" id="pbs:Plabr_4668"/>
<organism evidence="7 8">
    <name type="scientific">Rubinisphaera brasiliensis (strain ATCC 49424 / DSM 5305 / JCM 21570 / IAM 15109 / NBRC 103401 / IFAM 1448)</name>
    <name type="common">Planctomyces brasiliensis</name>
    <dbReference type="NCBI Taxonomy" id="756272"/>
    <lineage>
        <taxon>Bacteria</taxon>
        <taxon>Pseudomonadati</taxon>
        <taxon>Planctomycetota</taxon>
        <taxon>Planctomycetia</taxon>
        <taxon>Planctomycetales</taxon>
        <taxon>Planctomycetaceae</taxon>
        <taxon>Rubinisphaera</taxon>
    </lineage>
</organism>
<dbReference type="InterPro" id="IPR009056">
    <property type="entry name" value="Cyt_c-like_dom"/>
</dbReference>
<evidence type="ECO:0000256" key="1">
    <source>
        <dbReference type="ARBA" id="ARBA00022617"/>
    </source>
</evidence>
<keyword evidence="5" id="KW-1133">Transmembrane helix</keyword>